<dbReference type="PROSITE" id="PS52035">
    <property type="entry name" value="PEPTIDASE_M14"/>
    <property type="match status" value="1"/>
</dbReference>
<organism evidence="6 7">
    <name type="scientific">Candidatus Thiomargarita nelsonii</name>
    <dbReference type="NCBI Taxonomy" id="1003181"/>
    <lineage>
        <taxon>Bacteria</taxon>
        <taxon>Pseudomonadati</taxon>
        <taxon>Pseudomonadota</taxon>
        <taxon>Gammaproteobacteria</taxon>
        <taxon>Thiotrichales</taxon>
        <taxon>Thiotrichaceae</taxon>
        <taxon>Thiomargarita</taxon>
    </lineage>
</organism>
<dbReference type="Pfam" id="PF18027">
    <property type="entry name" value="Pepdidase_M14_N"/>
    <property type="match status" value="1"/>
</dbReference>
<keyword evidence="6" id="KW-0378">Hydrolase</keyword>
<proteinExistence type="inferred from homology"/>
<evidence type="ECO:0000256" key="1">
    <source>
        <dbReference type="ARBA" id="ARBA00001947"/>
    </source>
</evidence>
<comment type="cofactor">
    <cofactor evidence="1">
        <name>Zn(2+)</name>
        <dbReference type="ChEBI" id="CHEBI:29105"/>
    </cofactor>
</comment>
<evidence type="ECO:0000256" key="3">
    <source>
        <dbReference type="SAM" id="MobiDB-lite"/>
    </source>
</evidence>
<dbReference type="Proteomes" id="UP000076962">
    <property type="component" value="Unassembled WGS sequence"/>
</dbReference>
<keyword evidence="6" id="KW-0121">Carboxypeptidase</keyword>
<evidence type="ECO:0000259" key="5">
    <source>
        <dbReference type="PROSITE" id="PS52035"/>
    </source>
</evidence>
<feature type="non-terminal residue" evidence="6">
    <location>
        <position position="278"/>
    </location>
</feature>
<comment type="caution">
    <text evidence="2">Lacks conserved residue(s) required for the propagation of feature annotation.</text>
</comment>
<feature type="compositionally biased region" description="Polar residues" evidence="3">
    <location>
        <begin position="268"/>
        <end position="278"/>
    </location>
</feature>
<keyword evidence="4" id="KW-0812">Transmembrane</keyword>
<keyword evidence="4" id="KW-0472">Membrane</keyword>
<dbReference type="PANTHER" id="PTHR12756">
    <property type="entry name" value="CYTOSOLIC CARBOXYPEPTIDASE"/>
    <property type="match status" value="1"/>
</dbReference>
<evidence type="ECO:0000256" key="4">
    <source>
        <dbReference type="SAM" id="Phobius"/>
    </source>
</evidence>
<feature type="transmembrane region" description="Helical" evidence="4">
    <location>
        <begin position="6"/>
        <end position="26"/>
    </location>
</feature>
<keyword evidence="7" id="KW-1185">Reference proteome</keyword>
<dbReference type="InterPro" id="IPR000834">
    <property type="entry name" value="Peptidase_M14"/>
</dbReference>
<comment type="caution">
    <text evidence="6">The sequence shown here is derived from an EMBL/GenBank/DDBJ whole genome shotgun (WGS) entry which is preliminary data.</text>
</comment>
<reference evidence="6 7" key="1">
    <citation type="submission" date="2016-05" db="EMBL/GenBank/DDBJ databases">
        <title>Single-cell genome of chain-forming Candidatus Thiomargarita nelsonii and comparison to other large sulfur-oxidizing bacteria.</title>
        <authorList>
            <person name="Winkel M."/>
            <person name="Salman V."/>
            <person name="Woyke T."/>
            <person name="Schulz-Vogt H."/>
            <person name="Richter M."/>
            <person name="Flood B."/>
            <person name="Bailey J."/>
            <person name="Amann R."/>
            <person name="Mussmann M."/>
        </authorList>
    </citation>
    <scope>NUCLEOTIDE SEQUENCE [LARGE SCALE GENOMIC DNA]</scope>
    <source>
        <strain evidence="6 7">THI036</strain>
    </source>
</reference>
<dbReference type="PANTHER" id="PTHR12756:SF11">
    <property type="entry name" value="CYTOSOLIC CARBOXYPEPTIDASE 1"/>
    <property type="match status" value="1"/>
</dbReference>
<dbReference type="InterPro" id="IPR050821">
    <property type="entry name" value="Cytosolic_carboxypeptidase"/>
</dbReference>
<evidence type="ECO:0000313" key="7">
    <source>
        <dbReference type="Proteomes" id="UP000076962"/>
    </source>
</evidence>
<dbReference type="GO" id="GO:0008270">
    <property type="term" value="F:zinc ion binding"/>
    <property type="evidence" value="ECO:0007669"/>
    <property type="project" value="InterPro"/>
</dbReference>
<dbReference type="SUPFAM" id="SSF53187">
    <property type="entry name" value="Zn-dependent exopeptidases"/>
    <property type="match status" value="1"/>
</dbReference>
<dbReference type="InterPro" id="IPR040626">
    <property type="entry name" value="Pepdidase_M14_N"/>
</dbReference>
<dbReference type="AlphaFoldDB" id="A0A176RS87"/>
<comment type="similarity">
    <text evidence="2">Belongs to the peptidase M14 family.</text>
</comment>
<keyword evidence="6" id="KW-0645">Protease</keyword>
<dbReference type="EMBL" id="LUTY01003156">
    <property type="protein sequence ID" value="OAD18630.1"/>
    <property type="molecule type" value="Genomic_DNA"/>
</dbReference>
<feature type="domain" description="Peptidase M14" evidence="5">
    <location>
        <begin position="147"/>
        <end position="278"/>
    </location>
</feature>
<dbReference type="EC" id="3.4.17.-" evidence="6"/>
<dbReference type="GO" id="GO:0004181">
    <property type="term" value="F:metallocarboxypeptidase activity"/>
    <property type="evidence" value="ECO:0007669"/>
    <property type="project" value="InterPro"/>
</dbReference>
<feature type="region of interest" description="Disordered" evidence="3">
    <location>
        <begin position="253"/>
        <end position="278"/>
    </location>
</feature>
<dbReference type="Gene3D" id="3.40.630.10">
    <property type="entry name" value="Zn peptidases"/>
    <property type="match status" value="1"/>
</dbReference>
<dbReference type="Gene3D" id="2.60.40.3120">
    <property type="match status" value="1"/>
</dbReference>
<evidence type="ECO:0000256" key="2">
    <source>
        <dbReference type="PROSITE-ProRule" id="PRU01379"/>
    </source>
</evidence>
<dbReference type="GO" id="GO:0006508">
    <property type="term" value="P:proteolysis"/>
    <property type="evidence" value="ECO:0007669"/>
    <property type="project" value="InterPro"/>
</dbReference>
<dbReference type="Pfam" id="PF00246">
    <property type="entry name" value="Peptidase_M14"/>
    <property type="match status" value="1"/>
</dbReference>
<evidence type="ECO:0000313" key="6">
    <source>
        <dbReference type="EMBL" id="OAD18630.1"/>
    </source>
</evidence>
<keyword evidence="4" id="KW-1133">Transmembrane helix</keyword>
<sequence length="278" mass="31005">MKNLGITIRGSVHILLSIAFIFALFYGENVRAQAIEINANFDSGSIESYTINGNEVDMTLNTDNVGYKYWANFLMSNILNQEVTVSITNIDEVPFLADPSGENQMIYSCDGINWNRLTQHSYSSDSGGTYTFTKTFPCEEAQIATFFPFSSENMSSYADMVNSSQWADKTILGSSYQGRDIDLLTITNTAIPVSNKKIIYIVGRQHSAETSSSHMLEGMIDFLISDNVDASGLRDNYIWYIVPMVNPDGVYLGKSRENSEGNDPNRDWGNNDTVEIDT</sequence>
<name>A0A176RS87_9GAMM</name>
<feature type="compositionally biased region" description="Basic and acidic residues" evidence="3">
    <location>
        <begin position="254"/>
        <end position="266"/>
    </location>
</feature>
<accession>A0A176RS87</accession>
<protein>
    <submittedName>
        <fullName evidence="6">Peptidase M14, carboxypeptidase A</fullName>
        <ecNumber evidence="6">3.4.17.-</ecNumber>
    </submittedName>
</protein>
<gene>
    <name evidence="6" type="ORF">THIOM_005764</name>
</gene>